<dbReference type="Proteomes" id="UP001501676">
    <property type="component" value="Unassembled WGS sequence"/>
</dbReference>
<reference evidence="3" key="1">
    <citation type="journal article" date="2019" name="Int. J. Syst. Evol. Microbiol.">
        <title>The Global Catalogue of Microorganisms (GCM) 10K type strain sequencing project: providing services to taxonomists for standard genome sequencing and annotation.</title>
        <authorList>
            <consortium name="The Broad Institute Genomics Platform"/>
            <consortium name="The Broad Institute Genome Sequencing Center for Infectious Disease"/>
            <person name="Wu L."/>
            <person name="Ma J."/>
        </authorList>
    </citation>
    <scope>NUCLEOTIDE SEQUENCE [LARGE SCALE GENOMIC DNA]</scope>
    <source>
        <strain evidence="3">JCM 9458</strain>
    </source>
</reference>
<proteinExistence type="predicted"/>
<sequence>MSTRTGDATADLLALLTAHCPDVAEETLARLATAAVAVGEAAGGGGSGDGGADPGAEPDGGSVPLRWSQLTLGQIPGLAEVVSAAQVPVQVVAALLELAAGILEVVSKLLISLPDPIRALILAAIELITTIIDDLLRSGAYVYVDAPGLLSNVVTVRELGGSEPDMPQWLAGDKPLRPNRPADGFAQWAHRFRQSFDDPGDHDRPTFSDGAPVEALFIVATAPNLPDLAALGPLLASLFDAKAFGKAWEHFAATYPTWPDDPDRSRLRAHSVRPDWRSWELRDLGGDAGYPLRLLEKIPVWLEALLLNVDGVVALIKALVEAVRLKIDVLRQIVTILQQVIDTLAALTATGLHCLFVATDEGVDGLVSAFLEATNRPNTAPDGSVTTANAVAGVCLLAGTAEIAPIWALLGQGKTAEQAFVGLTEDWNALSDQAERSAADAAALAGTAWKELETTSAGPTAELVALAGPLGRTAAEVAEAAGISRGDLVTGLEQLLDEGVRLDPATLAYVEATRRARRRGNRSLAMSLGTRPAPPGGRS</sequence>
<evidence type="ECO:0000313" key="3">
    <source>
        <dbReference type="Proteomes" id="UP001501676"/>
    </source>
</evidence>
<gene>
    <name evidence="2" type="ORF">GCM10020369_39540</name>
</gene>
<name>A0ABP6T1W7_9ACTN</name>
<dbReference type="EMBL" id="BAAAYN010000024">
    <property type="protein sequence ID" value="GAA3389435.1"/>
    <property type="molecule type" value="Genomic_DNA"/>
</dbReference>
<feature type="region of interest" description="Disordered" evidence="1">
    <location>
        <begin position="520"/>
        <end position="539"/>
    </location>
</feature>
<evidence type="ECO:0000313" key="2">
    <source>
        <dbReference type="EMBL" id="GAA3389435.1"/>
    </source>
</evidence>
<evidence type="ECO:0000256" key="1">
    <source>
        <dbReference type="SAM" id="MobiDB-lite"/>
    </source>
</evidence>
<accession>A0ABP6T1W7</accession>
<keyword evidence="3" id="KW-1185">Reference proteome</keyword>
<organism evidence="2 3">
    <name type="scientific">Cryptosporangium minutisporangium</name>
    <dbReference type="NCBI Taxonomy" id="113569"/>
    <lineage>
        <taxon>Bacteria</taxon>
        <taxon>Bacillati</taxon>
        <taxon>Actinomycetota</taxon>
        <taxon>Actinomycetes</taxon>
        <taxon>Cryptosporangiales</taxon>
        <taxon>Cryptosporangiaceae</taxon>
        <taxon>Cryptosporangium</taxon>
    </lineage>
</organism>
<comment type="caution">
    <text evidence="2">The sequence shown here is derived from an EMBL/GenBank/DDBJ whole genome shotgun (WGS) entry which is preliminary data.</text>
</comment>
<dbReference type="RefSeq" id="WP_345729634.1">
    <property type="nucleotide sequence ID" value="NZ_BAAAYN010000024.1"/>
</dbReference>
<protein>
    <submittedName>
        <fullName evidence="2">Uncharacterized protein</fullName>
    </submittedName>
</protein>